<dbReference type="Gene3D" id="1.10.150.20">
    <property type="entry name" value="5' to 3' exonuclease, C-terminal subdomain"/>
    <property type="match status" value="1"/>
</dbReference>
<proteinExistence type="predicted"/>
<dbReference type="EMBL" id="RSCL01000006">
    <property type="protein sequence ID" value="RUT06459.1"/>
    <property type="molecule type" value="Genomic_DNA"/>
</dbReference>
<dbReference type="Pfam" id="PF14490">
    <property type="entry name" value="HHH_RecD2"/>
    <property type="match status" value="1"/>
</dbReference>
<reference evidence="2" key="2">
    <citation type="journal article" date="2019" name="Genome Biol. Evol.">
        <title>Day and night: Metabolic profiles and evolutionary relationships of six axenic non-marine cyanobacteria.</title>
        <authorList>
            <person name="Will S.E."/>
            <person name="Henke P."/>
            <person name="Boedeker C."/>
            <person name="Huang S."/>
            <person name="Brinkmann H."/>
            <person name="Rohde M."/>
            <person name="Jarek M."/>
            <person name="Friedl T."/>
            <person name="Seufert S."/>
            <person name="Schumacher M."/>
            <person name="Overmann J."/>
            <person name="Neumann-Schaal M."/>
            <person name="Petersen J."/>
        </authorList>
    </citation>
    <scope>NUCLEOTIDE SEQUENCE [LARGE SCALE GENOMIC DNA]</scope>
    <source>
        <strain evidence="2">PCC 7102</strain>
    </source>
</reference>
<dbReference type="Gene3D" id="1.10.10.2220">
    <property type="match status" value="1"/>
</dbReference>
<dbReference type="Pfam" id="PF13245">
    <property type="entry name" value="AAA_19"/>
    <property type="match status" value="1"/>
</dbReference>
<sequence length="279" mass="31250">MGSATAKRIVAHFGLDTLDILDNHIGRLSEVPSIPKKRVELIKEIWAAQKIIKEVMIFFQSHNVSTTYCVKIYKEYGAASIGIVTTNPYQLSTDIYGIGFITADKIAHGLGVPSNSEFRYKAGLTYCLTQAAEDGHCYLPQYGLVQKAVQILQTDNHTPSSDAIEFIIHVMSNEGDIIREVDTDTKDWICYKPVFFHTEQNLAVLLNRRLLFLSNQDIPRVRSWIEKFSSSRKMQLSPQQQEAVEIAAYSKISIITGGPGTGKTFSVRTVVQLWKAMGC</sequence>
<dbReference type="InterPro" id="IPR027417">
    <property type="entry name" value="P-loop_NTPase"/>
</dbReference>
<reference evidence="2" key="1">
    <citation type="submission" date="2018-12" db="EMBL/GenBank/DDBJ databases">
        <authorList>
            <person name="Will S."/>
            <person name="Neumann-Schaal M."/>
            <person name="Henke P."/>
        </authorList>
    </citation>
    <scope>NUCLEOTIDE SEQUENCE</scope>
    <source>
        <strain evidence="2">PCC 7102</strain>
    </source>
</reference>
<evidence type="ECO:0000313" key="2">
    <source>
        <dbReference type="EMBL" id="RUT06459.1"/>
    </source>
</evidence>
<evidence type="ECO:0000313" key="3">
    <source>
        <dbReference type="Proteomes" id="UP000271624"/>
    </source>
</evidence>
<dbReference type="Proteomes" id="UP000271624">
    <property type="component" value="Unassembled WGS sequence"/>
</dbReference>
<feature type="domain" description="ATP-dependent RecD2 DNA helicase-like helix-hairpin-helix" evidence="1">
    <location>
        <begin position="49"/>
        <end position="138"/>
    </location>
</feature>
<gene>
    <name evidence="2" type="ORF">DSM106972_027160</name>
</gene>
<dbReference type="SUPFAM" id="SSF47781">
    <property type="entry name" value="RuvA domain 2-like"/>
    <property type="match status" value="1"/>
</dbReference>
<dbReference type="RefSeq" id="WP_325052185.1">
    <property type="nucleotide sequence ID" value="NZ_RSCL01000006.1"/>
</dbReference>
<evidence type="ECO:0000259" key="1">
    <source>
        <dbReference type="Pfam" id="PF14490"/>
    </source>
</evidence>
<comment type="caution">
    <text evidence="2">The sequence shown here is derived from an EMBL/GenBank/DDBJ whole genome shotgun (WGS) entry which is preliminary data.</text>
</comment>
<name>A0A3S1B7H8_9CYAN</name>
<dbReference type="Gene3D" id="3.40.50.300">
    <property type="entry name" value="P-loop containing nucleotide triphosphate hydrolases"/>
    <property type="match status" value="1"/>
</dbReference>
<dbReference type="InterPro" id="IPR010994">
    <property type="entry name" value="RuvA_2-like"/>
</dbReference>
<organism evidence="2 3">
    <name type="scientific">Dulcicalothrix desertica PCC 7102</name>
    <dbReference type="NCBI Taxonomy" id="232991"/>
    <lineage>
        <taxon>Bacteria</taxon>
        <taxon>Bacillati</taxon>
        <taxon>Cyanobacteriota</taxon>
        <taxon>Cyanophyceae</taxon>
        <taxon>Nostocales</taxon>
        <taxon>Calotrichaceae</taxon>
        <taxon>Dulcicalothrix</taxon>
    </lineage>
</organism>
<dbReference type="AlphaFoldDB" id="A0A3S1B7H8"/>
<dbReference type="SUPFAM" id="SSF52540">
    <property type="entry name" value="P-loop containing nucleoside triphosphate hydrolases"/>
    <property type="match status" value="1"/>
</dbReference>
<dbReference type="InterPro" id="IPR029493">
    <property type="entry name" value="RecD2-like_HHH"/>
</dbReference>
<accession>A0A3S1B7H8</accession>
<protein>
    <recommendedName>
        <fullName evidence="1">ATP-dependent RecD2 DNA helicase-like helix-hairpin-helix domain-containing protein</fullName>
    </recommendedName>
</protein>
<keyword evidence="3" id="KW-1185">Reference proteome</keyword>